<dbReference type="GO" id="GO:0005793">
    <property type="term" value="C:endoplasmic reticulum-Golgi intermediate compartment"/>
    <property type="evidence" value="ECO:0007669"/>
    <property type="project" value="TreeGrafter"/>
</dbReference>
<reference evidence="10 11" key="1">
    <citation type="submission" date="2016-03" db="EMBL/GenBank/DDBJ databases">
        <title>Comparative genomics of Pseudogymnoascus destructans, the fungus causing white-nose syndrome of bats.</title>
        <authorList>
            <person name="Palmer J.M."/>
            <person name="Drees K.P."/>
            <person name="Foster J.T."/>
            <person name="Lindner D.L."/>
        </authorList>
    </citation>
    <scope>NUCLEOTIDE SEQUENCE [LARGE SCALE GENOMIC DNA]</scope>
    <source>
        <strain evidence="10 11">UAMH 10579</strain>
    </source>
</reference>
<name>A0A1B8GDF7_9PEZI</name>
<evidence type="ECO:0000256" key="8">
    <source>
        <dbReference type="SAM" id="SignalP"/>
    </source>
</evidence>
<dbReference type="GO" id="GO:0000139">
    <property type="term" value="C:Golgi membrane"/>
    <property type="evidence" value="ECO:0007669"/>
    <property type="project" value="TreeGrafter"/>
</dbReference>
<dbReference type="PANTHER" id="PTHR12223">
    <property type="entry name" value="VESICULAR MANNOSE-BINDING LECTIN"/>
    <property type="match status" value="1"/>
</dbReference>
<evidence type="ECO:0000256" key="5">
    <source>
        <dbReference type="ARBA" id="ARBA00023136"/>
    </source>
</evidence>
<reference evidence="11" key="2">
    <citation type="journal article" date="2018" name="Nat. Commun.">
        <title>Extreme sensitivity to ultraviolet light in the fungal pathogen causing white-nose syndrome of bats.</title>
        <authorList>
            <person name="Palmer J.M."/>
            <person name="Drees K.P."/>
            <person name="Foster J.T."/>
            <person name="Lindner D.L."/>
        </authorList>
    </citation>
    <scope>NUCLEOTIDE SEQUENCE [LARGE SCALE GENOMIC DNA]</scope>
    <source>
        <strain evidence="11">UAMH 10579</strain>
    </source>
</reference>
<evidence type="ECO:0000259" key="9">
    <source>
        <dbReference type="PROSITE" id="PS51328"/>
    </source>
</evidence>
<dbReference type="InterPro" id="IPR013320">
    <property type="entry name" value="ConA-like_dom_sf"/>
</dbReference>
<feature type="compositionally biased region" description="Polar residues" evidence="6">
    <location>
        <begin position="243"/>
        <end position="252"/>
    </location>
</feature>
<keyword evidence="2 7" id="KW-0812">Transmembrane</keyword>
<dbReference type="OrthoDB" id="10265193at2759"/>
<proteinExistence type="predicted"/>
<dbReference type="Proteomes" id="UP000091956">
    <property type="component" value="Unassembled WGS sequence"/>
</dbReference>
<dbReference type="SUPFAM" id="SSF49899">
    <property type="entry name" value="Concanavalin A-like lectins/glucanases"/>
    <property type="match status" value="1"/>
</dbReference>
<sequence>MHFSKAITALALIAGSYAQSLYVQNELSFGHDGKMSPDERTIPKFTLTGDPTQIYSNKIILTPPAPGNKRAALWSQGTLTSPKWEATLQFRATGPERASGRIHLWLVKDGFQNVGTNSIYTVGKFEGLSIVVDQYGNSGGMIRAFLNDGTKHYGQHLSVDGLAFGHAPYPYRNLGRPSSVKVIQDWHNFRVEIDGELAFQTSTVRIPAGYNIGVSAASADSPDSFEVFSLTVSTGEAEEGASYNKQPGTNNADPPKNAGAGIQDTPAEPQGSRGNRNPRDGATATDYLSADRIPASGDISPLPASAITQSHEFADLHYRIQDLQSHLLALQADFQSYQGEATRRHGGLLERAAKAEAAFAREAAGGKTGKIEEMLEAMDRRMQGMEKMLAETKRDVGGGSDRVERLRQQLVEGHSSILEGVHGTVGTLTGSMPKMGWVVGVVLVSQMGVVGAFWWYKRRKNVGFKKFV</sequence>
<dbReference type="Gene3D" id="2.60.120.200">
    <property type="match status" value="1"/>
</dbReference>
<feature type="signal peptide" evidence="8">
    <location>
        <begin position="1"/>
        <end position="18"/>
    </location>
</feature>
<comment type="subcellular location">
    <subcellularLocation>
        <location evidence="1">Membrane</location>
        <topology evidence="1">Single-pass type I membrane protein</topology>
    </subcellularLocation>
</comment>
<keyword evidence="3 8" id="KW-0732">Signal</keyword>
<dbReference type="GO" id="GO:0005789">
    <property type="term" value="C:endoplasmic reticulum membrane"/>
    <property type="evidence" value="ECO:0007669"/>
    <property type="project" value="TreeGrafter"/>
</dbReference>
<feature type="domain" description="L-type lectin-like" evidence="9">
    <location>
        <begin position="21"/>
        <end position="235"/>
    </location>
</feature>
<evidence type="ECO:0000313" key="11">
    <source>
        <dbReference type="Proteomes" id="UP000091956"/>
    </source>
</evidence>
<organism evidence="10 11">
    <name type="scientific">Pseudogymnoascus verrucosus</name>
    <dbReference type="NCBI Taxonomy" id="342668"/>
    <lineage>
        <taxon>Eukaryota</taxon>
        <taxon>Fungi</taxon>
        <taxon>Dikarya</taxon>
        <taxon>Ascomycota</taxon>
        <taxon>Pezizomycotina</taxon>
        <taxon>Leotiomycetes</taxon>
        <taxon>Thelebolales</taxon>
        <taxon>Thelebolaceae</taxon>
        <taxon>Pseudogymnoascus</taxon>
    </lineage>
</organism>
<dbReference type="GO" id="GO:0005537">
    <property type="term" value="F:D-mannose binding"/>
    <property type="evidence" value="ECO:0007669"/>
    <property type="project" value="TreeGrafter"/>
</dbReference>
<evidence type="ECO:0000313" key="10">
    <source>
        <dbReference type="EMBL" id="OBT93850.1"/>
    </source>
</evidence>
<dbReference type="PROSITE" id="PS51328">
    <property type="entry name" value="L_LECTIN_LIKE"/>
    <property type="match status" value="1"/>
</dbReference>
<feature type="chain" id="PRO_5008608468" description="L-type lectin-like domain-containing protein" evidence="8">
    <location>
        <begin position="19"/>
        <end position="468"/>
    </location>
</feature>
<accession>A0A1B8GDF7</accession>
<evidence type="ECO:0000256" key="3">
    <source>
        <dbReference type="ARBA" id="ARBA00022729"/>
    </source>
</evidence>
<dbReference type="PANTHER" id="PTHR12223:SF28">
    <property type="entry name" value="LECTIN, MANNOSE BINDING 1 LIKE"/>
    <property type="match status" value="1"/>
</dbReference>
<evidence type="ECO:0000256" key="1">
    <source>
        <dbReference type="ARBA" id="ARBA00004479"/>
    </source>
</evidence>
<evidence type="ECO:0000256" key="6">
    <source>
        <dbReference type="SAM" id="MobiDB-lite"/>
    </source>
</evidence>
<dbReference type="RefSeq" id="XP_018127583.1">
    <property type="nucleotide sequence ID" value="XM_018277970.2"/>
</dbReference>
<dbReference type="GO" id="GO:0006888">
    <property type="term" value="P:endoplasmic reticulum to Golgi vesicle-mediated transport"/>
    <property type="evidence" value="ECO:0007669"/>
    <property type="project" value="TreeGrafter"/>
</dbReference>
<evidence type="ECO:0000256" key="2">
    <source>
        <dbReference type="ARBA" id="ARBA00022692"/>
    </source>
</evidence>
<evidence type="ECO:0000256" key="4">
    <source>
        <dbReference type="ARBA" id="ARBA00022989"/>
    </source>
</evidence>
<dbReference type="InterPro" id="IPR005052">
    <property type="entry name" value="Lectin_leg"/>
</dbReference>
<keyword evidence="5 7" id="KW-0472">Membrane</keyword>
<dbReference type="GeneID" id="28841935"/>
<feature type="region of interest" description="Disordered" evidence="6">
    <location>
        <begin position="238"/>
        <end position="284"/>
    </location>
</feature>
<protein>
    <recommendedName>
        <fullName evidence="9">L-type lectin-like domain-containing protein</fullName>
    </recommendedName>
</protein>
<keyword evidence="4 7" id="KW-1133">Transmembrane helix</keyword>
<evidence type="ECO:0000256" key="7">
    <source>
        <dbReference type="SAM" id="Phobius"/>
    </source>
</evidence>
<keyword evidence="11" id="KW-1185">Reference proteome</keyword>
<feature type="transmembrane region" description="Helical" evidence="7">
    <location>
        <begin position="435"/>
        <end position="456"/>
    </location>
</feature>
<dbReference type="GO" id="GO:0030134">
    <property type="term" value="C:COPII-coated ER to Golgi transport vesicle"/>
    <property type="evidence" value="ECO:0007669"/>
    <property type="project" value="TreeGrafter"/>
</dbReference>
<dbReference type="InterPro" id="IPR051136">
    <property type="entry name" value="Intracellular_Lectin-GPT"/>
</dbReference>
<dbReference type="STRING" id="342668.A0A1B8GDF7"/>
<gene>
    <name evidence="10" type="ORF">VE01_08549</name>
</gene>
<dbReference type="AlphaFoldDB" id="A0A1B8GDF7"/>
<dbReference type="Pfam" id="PF03388">
    <property type="entry name" value="Lectin_leg-like"/>
    <property type="match status" value="1"/>
</dbReference>
<dbReference type="EMBL" id="KV460249">
    <property type="protein sequence ID" value="OBT93850.1"/>
    <property type="molecule type" value="Genomic_DNA"/>
</dbReference>